<evidence type="ECO:0000313" key="2">
    <source>
        <dbReference type="Proteomes" id="UP001565927"/>
    </source>
</evidence>
<name>A0ABV4H367_9ACTN</name>
<reference evidence="1 2" key="1">
    <citation type="submission" date="2024-07" db="EMBL/GenBank/DDBJ databases">
        <authorList>
            <person name="Thanompreechachai J."/>
            <person name="Duangmal K."/>
        </authorList>
    </citation>
    <scope>NUCLEOTIDE SEQUENCE [LARGE SCALE GENOMIC DNA]</scope>
    <source>
        <strain evidence="1 2">LSe6-4</strain>
    </source>
</reference>
<gene>
    <name evidence="1" type="ORF">AB2L27_14775</name>
</gene>
<accession>A0ABV4H367</accession>
<keyword evidence="2" id="KW-1185">Reference proteome</keyword>
<dbReference type="RefSeq" id="WP_370442246.1">
    <property type="nucleotide sequence ID" value="NZ_JBGFTU010000017.1"/>
</dbReference>
<comment type="caution">
    <text evidence="1">The sequence shown here is derived from an EMBL/GenBank/DDBJ whole genome shotgun (WGS) entry which is preliminary data.</text>
</comment>
<dbReference type="EMBL" id="JBGFTU010000017">
    <property type="protein sequence ID" value="MEZ0166020.1"/>
    <property type="molecule type" value="Genomic_DNA"/>
</dbReference>
<proteinExistence type="predicted"/>
<protein>
    <submittedName>
        <fullName evidence="1">Uncharacterized protein</fullName>
    </submittedName>
</protein>
<organism evidence="1 2">
    <name type="scientific">Kineococcus halophytocola</name>
    <dbReference type="NCBI Taxonomy" id="3234027"/>
    <lineage>
        <taxon>Bacteria</taxon>
        <taxon>Bacillati</taxon>
        <taxon>Actinomycetota</taxon>
        <taxon>Actinomycetes</taxon>
        <taxon>Kineosporiales</taxon>
        <taxon>Kineosporiaceae</taxon>
        <taxon>Kineococcus</taxon>
    </lineage>
</organism>
<sequence length="70" mass="7724">MERQALREQLAGDRPERSAPVVDLADLLHLQEATAAVHVADTVLDLAVRLCRAPRTGARTRLGALVRTRR</sequence>
<evidence type="ECO:0000313" key="1">
    <source>
        <dbReference type="EMBL" id="MEZ0166020.1"/>
    </source>
</evidence>
<dbReference type="Proteomes" id="UP001565927">
    <property type="component" value="Unassembled WGS sequence"/>
</dbReference>